<dbReference type="RefSeq" id="WP_233719259.1">
    <property type="nucleotide sequence ID" value="NZ_JAJUWU010000007.1"/>
</dbReference>
<evidence type="ECO:0000313" key="1">
    <source>
        <dbReference type="EMBL" id="MCE7028109.1"/>
    </source>
</evidence>
<accession>A0A9X1P1G3</accession>
<sequence length="65" mass="7220">MRIVGHGRPGTQTDGWRYDYDARLARRWPNGFDQIPSLVGTVIRVNPHGPAEAGYVASFIAVKQP</sequence>
<name>A0A9X1P1G3_9HYPH</name>
<dbReference type="AlphaFoldDB" id="A0A9X1P1G3"/>
<keyword evidence="2" id="KW-1185">Reference proteome</keyword>
<dbReference type="EMBL" id="JAJUWU010000007">
    <property type="protein sequence ID" value="MCE7028109.1"/>
    <property type="molecule type" value="Genomic_DNA"/>
</dbReference>
<dbReference type="Proteomes" id="UP001139035">
    <property type="component" value="Unassembled WGS sequence"/>
</dbReference>
<comment type="caution">
    <text evidence="1">The sequence shown here is derived from an EMBL/GenBank/DDBJ whole genome shotgun (WGS) entry which is preliminary data.</text>
</comment>
<evidence type="ECO:0000313" key="2">
    <source>
        <dbReference type="Proteomes" id="UP001139035"/>
    </source>
</evidence>
<proteinExistence type="predicted"/>
<gene>
    <name evidence="1" type="ORF">LZD57_08925</name>
</gene>
<reference evidence="1" key="1">
    <citation type="submission" date="2022-01" db="EMBL/GenBank/DDBJ databases">
        <title>Jiella avicenniae sp. nov., a novel endophytic bacterium isolated from bark of Avicennia marina.</title>
        <authorList>
            <person name="Tuo L."/>
        </authorList>
    </citation>
    <scope>NUCLEOTIDE SEQUENCE</scope>
    <source>
        <strain evidence="1">CBK1P-4</strain>
    </source>
</reference>
<organism evidence="1 2">
    <name type="scientific">Jiella avicenniae</name>
    <dbReference type="NCBI Taxonomy" id="2907202"/>
    <lineage>
        <taxon>Bacteria</taxon>
        <taxon>Pseudomonadati</taxon>
        <taxon>Pseudomonadota</taxon>
        <taxon>Alphaproteobacteria</taxon>
        <taxon>Hyphomicrobiales</taxon>
        <taxon>Aurantimonadaceae</taxon>
        <taxon>Jiella</taxon>
    </lineage>
</organism>
<protein>
    <submittedName>
        <fullName evidence="1">Uncharacterized protein</fullName>
    </submittedName>
</protein>